<dbReference type="RefSeq" id="WP_143893547.1">
    <property type="nucleotide sequence ID" value="NZ_CP041666.1"/>
</dbReference>
<feature type="region of interest" description="Disordered" evidence="1">
    <location>
        <begin position="49"/>
        <end position="99"/>
    </location>
</feature>
<feature type="compositionally biased region" description="Basic and acidic residues" evidence="1">
    <location>
        <begin position="69"/>
        <end position="81"/>
    </location>
</feature>
<feature type="compositionally biased region" description="Basic and acidic residues" evidence="1">
    <location>
        <begin position="49"/>
        <end position="61"/>
    </location>
</feature>
<evidence type="ECO:0000313" key="3">
    <source>
        <dbReference type="Proteomes" id="UP000315215"/>
    </source>
</evidence>
<reference evidence="2 3" key="1">
    <citation type="submission" date="2019-07" db="EMBL/GenBank/DDBJ databases">
        <authorList>
            <person name="Li J."/>
        </authorList>
    </citation>
    <scope>NUCLEOTIDE SEQUENCE [LARGE SCALE GENOMIC DNA]</scope>
    <source>
        <strain evidence="2 3">TKL69</strain>
    </source>
</reference>
<name>A0A516KFK9_9BACI</name>
<sequence length="99" mass="11616">MSWKSVELQVALPRTQDVGKMQEQMQQRNQVLQESLAQSQSVAEEMKRKKVNDFEQKDKVNLKNQSHSHTKEENSEHHMEEQTPAVDHPYLGRRIDFNG</sequence>
<dbReference type="OrthoDB" id="2476294at2"/>
<dbReference type="AlphaFoldDB" id="A0A516KFK9"/>
<gene>
    <name evidence="2" type="ORF">FN924_08465</name>
</gene>
<keyword evidence="3" id="KW-1185">Reference proteome</keyword>
<dbReference type="Proteomes" id="UP000315215">
    <property type="component" value="Chromosome"/>
</dbReference>
<evidence type="ECO:0000256" key="1">
    <source>
        <dbReference type="SAM" id="MobiDB-lite"/>
    </source>
</evidence>
<evidence type="ECO:0008006" key="4">
    <source>
        <dbReference type="Google" id="ProtNLM"/>
    </source>
</evidence>
<proteinExistence type="predicted"/>
<evidence type="ECO:0000313" key="2">
    <source>
        <dbReference type="EMBL" id="QDP40201.1"/>
    </source>
</evidence>
<organism evidence="2 3">
    <name type="scientific">Radiobacillus deserti</name>
    <dbReference type="NCBI Taxonomy" id="2594883"/>
    <lineage>
        <taxon>Bacteria</taxon>
        <taxon>Bacillati</taxon>
        <taxon>Bacillota</taxon>
        <taxon>Bacilli</taxon>
        <taxon>Bacillales</taxon>
        <taxon>Bacillaceae</taxon>
        <taxon>Radiobacillus</taxon>
    </lineage>
</organism>
<protein>
    <recommendedName>
        <fullName evidence="4">RNA polymerase subunit sigma</fullName>
    </recommendedName>
</protein>
<dbReference type="EMBL" id="CP041666">
    <property type="protein sequence ID" value="QDP40201.1"/>
    <property type="molecule type" value="Genomic_DNA"/>
</dbReference>
<accession>A0A516KFK9</accession>
<dbReference type="KEGG" id="aqt:FN924_08465"/>